<feature type="transmembrane region" description="Helical" evidence="1">
    <location>
        <begin position="12"/>
        <end position="37"/>
    </location>
</feature>
<organism evidence="2 3">
    <name type="scientific">Agathobacter rectalis</name>
    <dbReference type="NCBI Taxonomy" id="39491"/>
    <lineage>
        <taxon>Bacteria</taxon>
        <taxon>Bacillati</taxon>
        <taxon>Bacillota</taxon>
        <taxon>Clostridia</taxon>
        <taxon>Lachnospirales</taxon>
        <taxon>Lachnospiraceae</taxon>
        <taxon>Agathobacter</taxon>
    </lineage>
</organism>
<evidence type="ECO:0000313" key="2">
    <source>
        <dbReference type="EMBL" id="CUN09913.1"/>
    </source>
</evidence>
<dbReference type="AlphaFoldDB" id="A0A173U4B0"/>
<keyword evidence="1" id="KW-1133">Transmembrane helix</keyword>
<dbReference type="OrthoDB" id="1655097at2"/>
<gene>
    <name evidence="2" type="ORF">ERS852580_01980</name>
</gene>
<evidence type="ECO:0000256" key="1">
    <source>
        <dbReference type="SAM" id="Phobius"/>
    </source>
</evidence>
<reference evidence="2 3" key="1">
    <citation type="submission" date="2015-09" db="EMBL/GenBank/DDBJ databases">
        <authorList>
            <consortium name="Pathogen Informatics"/>
        </authorList>
    </citation>
    <scope>NUCLEOTIDE SEQUENCE [LARGE SCALE GENOMIC DNA]</scope>
    <source>
        <strain evidence="2 3">2789STDY5834968</strain>
    </source>
</reference>
<dbReference type="EMBL" id="CYXM01000008">
    <property type="protein sequence ID" value="CUN09913.1"/>
    <property type="molecule type" value="Genomic_DNA"/>
</dbReference>
<protein>
    <submittedName>
        <fullName evidence="2">Uncharacterized protein</fullName>
    </submittedName>
</protein>
<proteinExistence type="predicted"/>
<keyword evidence="1" id="KW-0472">Membrane</keyword>
<evidence type="ECO:0000313" key="3">
    <source>
        <dbReference type="Proteomes" id="UP000095673"/>
    </source>
</evidence>
<sequence length="155" mass="17045">MISTKLKQSKNRIFLLEITINLLLFSVLLIVGLLFFIKTHKLTEETQVLHEAVNACSNAASAYEQEHGDLNAVSSLFDGSICADEKLFIYLDKSYHPCDKADAAYKIIVSRLGQDAYGVQKADIEFIAADSHCVYSITACSYTALSSDGRTVSTP</sequence>
<accession>A0A173U4B0</accession>
<dbReference type="Proteomes" id="UP000095673">
    <property type="component" value="Unassembled WGS sequence"/>
</dbReference>
<keyword evidence="1" id="KW-0812">Transmembrane</keyword>
<dbReference type="RefSeq" id="WP_055238188.1">
    <property type="nucleotide sequence ID" value="NZ_CYXM01000008.1"/>
</dbReference>
<name>A0A173U4B0_9FIRM</name>